<evidence type="ECO:0000256" key="6">
    <source>
        <dbReference type="ARBA" id="ARBA00038014"/>
    </source>
</evidence>
<gene>
    <name evidence="7" type="ORF">TBRA_LOCUS7428</name>
</gene>
<organism evidence="7 8">
    <name type="scientific">Trichogramma brassicae</name>
    <dbReference type="NCBI Taxonomy" id="86971"/>
    <lineage>
        <taxon>Eukaryota</taxon>
        <taxon>Metazoa</taxon>
        <taxon>Ecdysozoa</taxon>
        <taxon>Arthropoda</taxon>
        <taxon>Hexapoda</taxon>
        <taxon>Insecta</taxon>
        <taxon>Pterygota</taxon>
        <taxon>Neoptera</taxon>
        <taxon>Endopterygota</taxon>
        <taxon>Hymenoptera</taxon>
        <taxon>Apocrita</taxon>
        <taxon>Proctotrupomorpha</taxon>
        <taxon>Chalcidoidea</taxon>
        <taxon>Trichogrammatidae</taxon>
        <taxon>Trichogramma</taxon>
    </lineage>
</organism>
<proteinExistence type="inferred from homology"/>
<dbReference type="GO" id="GO:0035082">
    <property type="term" value="P:axoneme assembly"/>
    <property type="evidence" value="ECO:0007669"/>
    <property type="project" value="InterPro"/>
</dbReference>
<evidence type="ECO:0000313" key="7">
    <source>
        <dbReference type="EMBL" id="CAB0035536.1"/>
    </source>
</evidence>
<name>A0A6H5IJH1_9HYME</name>
<dbReference type="EMBL" id="CADCXV010000794">
    <property type="protein sequence ID" value="CAB0035536.1"/>
    <property type="molecule type" value="Genomic_DNA"/>
</dbReference>
<dbReference type="OrthoDB" id="546383at2759"/>
<evidence type="ECO:0000256" key="3">
    <source>
        <dbReference type="ARBA" id="ARBA00022490"/>
    </source>
</evidence>
<dbReference type="PANTHER" id="PTHR20899:SF1">
    <property type="entry name" value="PIERCER OF MICROTUBULE WALL 1 PROTEIN"/>
    <property type="match status" value="1"/>
</dbReference>
<dbReference type="Pfam" id="PF14892">
    <property type="entry name" value="PIRC1_2"/>
    <property type="match status" value="1"/>
</dbReference>
<dbReference type="Proteomes" id="UP000479190">
    <property type="component" value="Unassembled WGS sequence"/>
</dbReference>
<keyword evidence="4" id="KW-0206">Cytoskeleton</keyword>
<evidence type="ECO:0000256" key="1">
    <source>
        <dbReference type="ARBA" id="ARBA00004138"/>
    </source>
</evidence>
<dbReference type="AlphaFoldDB" id="A0A6H5IJH1"/>
<dbReference type="InterPro" id="IPR026507">
    <property type="entry name" value="PIRC1/2"/>
</dbReference>
<evidence type="ECO:0000313" key="8">
    <source>
        <dbReference type="Proteomes" id="UP000479190"/>
    </source>
</evidence>
<dbReference type="PANTHER" id="PTHR20899">
    <property type="entry name" value="PIERCE HOMOLOG"/>
    <property type="match status" value="1"/>
</dbReference>
<protein>
    <submittedName>
        <fullName evidence="7">Uncharacterized protein</fullName>
    </submittedName>
</protein>
<evidence type="ECO:0000256" key="4">
    <source>
        <dbReference type="ARBA" id="ARBA00023212"/>
    </source>
</evidence>
<accession>A0A6H5IJH1</accession>
<reference evidence="7 8" key="1">
    <citation type="submission" date="2020-02" db="EMBL/GenBank/DDBJ databases">
        <authorList>
            <person name="Ferguson B K."/>
        </authorList>
    </citation>
    <scope>NUCLEOTIDE SEQUENCE [LARGE SCALE GENOMIC DNA]</scope>
</reference>
<sequence>MKIECTDLTGPRTDELYRTVNIPLRFMYPKLLRGYRQSTMDGSSVDPHPCYRSTSMDYGWFAPTVHTVPTAYFPRNYAFSVVVARGGMWRNCSLNTELDKN</sequence>
<dbReference type="GO" id="GO:0005879">
    <property type="term" value="C:axonemal microtubule"/>
    <property type="evidence" value="ECO:0007669"/>
    <property type="project" value="InterPro"/>
</dbReference>
<keyword evidence="3" id="KW-0963">Cytoplasm</keyword>
<comment type="subcellular location">
    <subcellularLocation>
        <location evidence="1">Cell projection</location>
        <location evidence="1">Cilium</location>
    </subcellularLocation>
    <subcellularLocation>
        <location evidence="2">Cytoplasm</location>
        <location evidence="2">Cytoskeleton</location>
    </subcellularLocation>
</comment>
<comment type="similarity">
    <text evidence="6">Belongs to the PIERCE1 family.</text>
</comment>
<keyword evidence="5" id="KW-0966">Cell projection</keyword>
<evidence type="ECO:0000256" key="5">
    <source>
        <dbReference type="ARBA" id="ARBA00023273"/>
    </source>
</evidence>
<evidence type="ECO:0000256" key="2">
    <source>
        <dbReference type="ARBA" id="ARBA00004245"/>
    </source>
</evidence>
<keyword evidence="8" id="KW-1185">Reference proteome</keyword>